<accession>A0AAD2H635</accession>
<keyword evidence="2" id="KW-1185">Reference proteome</keyword>
<gene>
    <name evidence="1" type="ORF">MYCIT1_LOCUS12119</name>
</gene>
<evidence type="ECO:0000313" key="2">
    <source>
        <dbReference type="Proteomes" id="UP001295794"/>
    </source>
</evidence>
<name>A0AAD2H635_9AGAR</name>
<comment type="caution">
    <text evidence="1">The sequence shown here is derived from an EMBL/GenBank/DDBJ whole genome shotgun (WGS) entry which is preliminary data.</text>
</comment>
<reference evidence="1" key="1">
    <citation type="submission" date="2023-11" db="EMBL/GenBank/DDBJ databases">
        <authorList>
            <person name="De Vega J J."/>
            <person name="De Vega J J."/>
        </authorList>
    </citation>
    <scope>NUCLEOTIDE SEQUENCE</scope>
</reference>
<sequence length="118" mass="13025">MTRPSSFRGSRTSEMPVDANSRLLFDQDLENASPTIPSASLAAGDSRDVGGLWHMSFSKRQIQSLASLYSFQLPSRIFARVSSASSVTSREIYRSISGCRPYLIVSCYICRSCSLCLE</sequence>
<organism evidence="1 2">
    <name type="scientific">Mycena citricolor</name>
    <dbReference type="NCBI Taxonomy" id="2018698"/>
    <lineage>
        <taxon>Eukaryota</taxon>
        <taxon>Fungi</taxon>
        <taxon>Dikarya</taxon>
        <taxon>Basidiomycota</taxon>
        <taxon>Agaricomycotina</taxon>
        <taxon>Agaricomycetes</taxon>
        <taxon>Agaricomycetidae</taxon>
        <taxon>Agaricales</taxon>
        <taxon>Marasmiineae</taxon>
        <taxon>Mycenaceae</taxon>
        <taxon>Mycena</taxon>
    </lineage>
</organism>
<dbReference type="AlphaFoldDB" id="A0AAD2H635"/>
<evidence type="ECO:0000313" key="1">
    <source>
        <dbReference type="EMBL" id="CAK5268834.1"/>
    </source>
</evidence>
<dbReference type="EMBL" id="CAVNYO010000138">
    <property type="protein sequence ID" value="CAK5268834.1"/>
    <property type="molecule type" value="Genomic_DNA"/>
</dbReference>
<protein>
    <submittedName>
        <fullName evidence="1">Uncharacterized protein</fullName>
    </submittedName>
</protein>
<dbReference type="Proteomes" id="UP001295794">
    <property type="component" value="Unassembled WGS sequence"/>
</dbReference>
<proteinExistence type="predicted"/>